<evidence type="ECO:0000256" key="3">
    <source>
        <dbReference type="ARBA" id="ARBA00022833"/>
    </source>
</evidence>
<dbReference type="InterPro" id="IPR001180">
    <property type="entry name" value="CNH_dom"/>
</dbReference>
<dbReference type="Gene3D" id="1.10.287.1490">
    <property type="match status" value="1"/>
</dbReference>
<dbReference type="PROSITE" id="PS50219">
    <property type="entry name" value="CNH"/>
    <property type="match status" value="1"/>
</dbReference>
<evidence type="ECO:0000313" key="12">
    <source>
        <dbReference type="WBParaSite" id="ACRNAN_scaffold6472.g11590.t1"/>
    </source>
</evidence>
<evidence type="ECO:0000256" key="6">
    <source>
        <dbReference type="SAM" id="Coils"/>
    </source>
</evidence>
<evidence type="ECO:0000256" key="4">
    <source>
        <dbReference type="ARBA" id="ARBA00047899"/>
    </source>
</evidence>
<dbReference type="Proteomes" id="UP000887540">
    <property type="component" value="Unplaced"/>
</dbReference>
<dbReference type="SMART" id="SM00109">
    <property type="entry name" value="C1"/>
    <property type="match status" value="1"/>
</dbReference>
<comment type="catalytic activity">
    <reaction evidence="5">
        <text>L-seryl-[protein] + ATP = O-phospho-L-seryl-[protein] + ADP + H(+)</text>
        <dbReference type="Rhea" id="RHEA:17989"/>
        <dbReference type="Rhea" id="RHEA-COMP:9863"/>
        <dbReference type="Rhea" id="RHEA-COMP:11604"/>
        <dbReference type="ChEBI" id="CHEBI:15378"/>
        <dbReference type="ChEBI" id="CHEBI:29999"/>
        <dbReference type="ChEBI" id="CHEBI:30616"/>
        <dbReference type="ChEBI" id="CHEBI:83421"/>
        <dbReference type="ChEBI" id="CHEBI:456216"/>
        <dbReference type="EC" id="2.7.11.1"/>
    </reaction>
</comment>
<dbReference type="SMART" id="SM00233">
    <property type="entry name" value="PH"/>
    <property type="match status" value="1"/>
</dbReference>
<dbReference type="SUPFAM" id="SSF50729">
    <property type="entry name" value="PH domain-like"/>
    <property type="match status" value="1"/>
</dbReference>
<evidence type="ECO:0000256" key="7">
    <source>
        <dbReference type="SAM" id="MobiDB-lite"/>
    </source>
</evidence>
<feature type="compositionally biased region" description="Basic and acidic residues" evidence="7">
    <location>
        <begin position="702"/>
        <end position="718"/>
    </location>
</feature>
<evidence type="ECO:0000256" key="5">
    <source>
        <dbReference type="ARBA" id="ARBA00048679"/>
    </source>
</evidence>
<dbReference type="Pfam" id="PF00780">
    <property type="entry name" value="CNH"/>
    <property type="match status" value="1"/>
</dbReference>
<dbReference type="Gene3D" id="3.30.60.20">
    <property type="match status" value="1"/>
</dbReference>
<dbReference type="InterPro" id="IPR050839">
    <property type="entry name" value="Rho-assoc_Ser/Thr_Kinase"/>
</dbReference>
<feature type="coiled-coil region" evidence="6">
    <location>
        <begin position="147"/>
        <end position="622"/>
    </location>
</feature>
<dbReference type="SUPFAM" id="SSF57889">
    <property type="entry name" value="Cysteine-rich domain"/>
    <property type="match status" value="1"/>
</dbReference>
<dbReference type="PANTHER" id="PTHR22988:SF71">
    <property type="entry name" value="CITRON RHO-INTERACTING KINASE"/>
    <property type="match status" value="1"/>
</dbReference>
<reference evidence="12" key="1">
    <citation type="submission" date="2022-11" db="UniProtKB">
        <authorList>
            <consortium name="WormBaseParasite"/>
        </authorList>
    </citation>
    <scope>IDENTIFICATION</scope>
</reference>
<evidence type="ECO:0000313" key="11">
    <source>
        <dbReference type="Proteomes" id="UP000887540"/>
    </source>
</evidence>
<keyword evidence="3" id="KW-0862">Zinc</keyword>
<dbReference type="Pfam" id="PF00130">
    <property type="entry name" value="C1_1"/>
    <property type="match status" value="1"/>
</dbReference>
<dbReference type="PROSITE" id="PS50081">
    <property type="entry name" value="ZF_DAG_PE_2"/>
    <property type="match status" value="1"/>
</dbReference>
<dbReference type="InterPro" id="IPR002219">
    <property type="entry name" value="PKC_DAG/PE"/>
</dbReference>
<accession>A0A914E8U4</accession>
<feature type="domain" description="Phorbol-ester/DAG-type" evidence="9">
    <location>
        <begin position="733"/>
        <end position="783"/>
    </location>
</feature>
<dbReference type="PANTHER" id="PTHR22988">
    <property type="entry name" value="MYOTONIC DYSTROPHY S/T KINASE-RELATED"/>
    <property type="match status" value="1"/>
</dbReference>
<keyword evidence="11" id="KW-1185">Reference proteome</keyword>
<feature type="region of interest" description="Disordered" evidence="7">
    <location>
        <begin position="699"/>
        <end position="723"/>
    </location>
</feature>
<sequence>MESNSSDADEQQLIQMSNRLNNHEIRVYQRRLDELREQYEAAKVSSMSANESLRLERVRLKSQEKDNDRVKKLLDESTETIRILRKELDEAKKSINPLQWDLREKELRACFENELIQNRAKITGMEAMLKRRQQELDHMYEMSKSTEESMQHEINQLKHALEKSQAELNRYLEHESPLKKEKENDRLRDLEYLENLQRQIGSLSARNESLQTDKQDLENEVKDAKEELQSARHEIADLKKQLLETEGSNNMANHYLAQELEKAKQSRAQIRCDFLQLKREHQRLLDERRLSDETQKSLIDGKEAATQELTRKVDELTEKLRSAEKDQAELILENSTLKTSVDDSQKNLSDLQKKLSDAERTLKDNEACDNGRVSHLTQELKAANGRIDSLKHAIKTLDEHSEHLMNQVKNTDQKKRRAEEQVARLNAELDELRRSNESKLLTDENCSKLSEENKRLMSRVEYLETELRETHTDHREELAKLAKQLTLSKISASNEASKETSAKVQYLESELRQKDSQLRSFERQVEHAKADARNLEKEMSSLRDEQIKMVNENTTLRQGLADAIKKIQDRDKTSEELTETNESLMASLNKANDHRTELEDENQQLKEEIAQKEKLVSYLQSQIQPKQIPKIKSSTTRCSTLLSSGSDSLNSTDIENEARQCEELEARRDQLRSTLDYQKKVLAERQRNEAIPLMKGSPTKAIHSETNDDTYSTHDDTYRTNSNRMGTMRHEIPHRWKKQFVSLLGAKCAICLEGVPRFRHAMKCRECNVTVHRHCLPRVANTCGLPIACADYYLDSHITQAGEMNGWVKLLRSDDKTGNKWRNAWATISGHQLKFSDTDNLAVNDGHFLSIDLDHEQWRIYNQSGEISGINTENLSMLIEVKLPSYTLYMLTPTTQAKQRWVQALQAATNRRMQRRHSTHPAGNSLLLALEKPQNLGIHCTVVLDDWLLIGAEEGLFATNYFHPKSPFNIVGIPTTVYYMELIKEFEMLLVICGNSRSLVAIHVQQLRRTLSDSNNRMGVSFTSITNVDNCHLAVVSKPEHCEQRYIYMATIDAIHILQYVRKRDMFSPVSTIRTEEPCMCITSVPNGLVYGADTFYFASASENFQSRPLNFQSRPLCIENCPPDFPVAVVTISDCEILVVYHNYGVFVNPQGRRTRRDNLEWERAPLEF</sequence>
<evidence type="ECO:0000259" key="8">
    <source>
        <dbReference type="PROSITE" id="PS50003"/>
    </source>
</evidence>
<feature type="coiled-coil region" evidence="6">
    <location>
        <begin position="654"/>
        <end position="681"/>
    </location>
</feature>
<dbReference type="WBParaSite" id="ACRNAN_scaffold6472.g11590.t1">
    <property type="protein sequence ID" value="ACRNAN_scaffold6472.g11590.t1"/>
    <property type="gene ID" value="ACRNAN_scaffold6472.g11590"/>
</dbReference>
<dbReference type="GO" id="GO:0046872">
    <property type="term" value="F:metal ion binding"/>
    <property type="evidence" value="ECO:0007669"/>
    <property type="project" value="UniProtKB-KW"/>
</dbReference>
<evidence type="ECO:0000256" key="1">
    <source>
        <dbReference type="ARBA" id="ARBA00022553"/>
    </source>
</evidence>
<dbReference type="InterPro" id="IPR046349">
    <property type="entry name" value="C1-like_sf"/>
</dbReference>
<dbReference type="GO" id="GO:0004674">
    <property type="term" value="F:protein serine/threonine kinase activity"/>
    <property type="evidence" value="ECO:0007669"/>
    <property type="project" value="UniProtKB-EC"/>
</dbReference>
<dbReference type="InterPro" id="IPR011993">
    <property type="entry name" value="PH-like_dom_sf"/>
</dbReference>
<dbReference type="GO" id="GO:0031032">
    <property type="term" value="P:actomyosin structure organization"/>
    <property type="evidence" value="ECO:0007669"/>
    <property type="project" value="TreeGrafter"/>
</dbReference>
<keyword evidence="1" id="KW-0597">Phosphoprotein</keyword>
<evidence type="ECO:0000259" key="9">
    <source>
        <dbReference type="PROSITE" id="PS50081"/>
    </source>
</evidence>
<evidence type="ECO:0000256" key="2">
    <source>
        <dbReference type="ARBA" id="ARBA00022723"/>
    </source>
</evidence>
<comment type="catalytic activity">
    <reaction evidence="4">
        <text>L-threonyl-[protein] + ATP = O-phospho-L-threonyl-[protein] + ADP + H(+)</text>
        <dbReference type="Rhea" id="RHEA:46608"/>
        <dbReference type="Rhea" id="RHEA-COMP:11060"/>
        <dbReference type="Rhea" id="RHEA-COMP:11605"/>
        <dbReference type="ChEBI" id="CHEBI:15378"/>
        <dbReference type="ChEBI" id="CHEBI:30013"/>
        <dbReference type="ChEBI" id="CHEBI:30616"/>
        <dbReference type="ChEBI" id="CHEBI:61977"/>
        <dbReference type="ChEBI" id="CHEBI:456216"/>
        <dbReference type="EC" id="2.7.11.1"/>
    </reaction>
</comment>
<keyword evidence="2" id="KW-0479">Metal-binding</keyword>
<organism evidence="11 12">
    <name type="scientific">Acrobeloides nanus</name>
    <dbReference type="NCBI Taxonomy" id="290746"/>
    <lineage>
        <taxon>Eukaryota</taxon>
        <taxon>Metazoa</taxon>
        <taxon>Ecdysozoa</taxon>
        <taxon>Nematoda</taxon>
        <taxon>Chromadorea</taxon>
        <taxon>Rhabditida</taxon>
        <taxon>Tylenchina</taxon>
        <taxon>Cephalobomorpha</taxon>
        <taxon>Cephaloboidea</taxon>
        <taxon>Cephalobidae</taxon>
        <taxon>Acrobeloides</taxon>
    </lineage>
</organism>
<feature type="coiled-coil region" evidence="6">
    <location>
        <begin position="18"/>
        <end position="94"/>
    </location>
</feature>
<name>A0A914E8U4_9BILA</name>
<dbReference type="InterPro" id="IPR001849">
    <property type="entry name" value="PH_domain"/>
</dbReference>
<dbReference type="PROSITE" id="PS00479">
    <property type="entry name" value="ZF_DAG_PE_1"/>
    <property type="match status" value="1"/>
</dbReference>
<keyword evidence="6" id="KW-0175">Coiled coil</keyword>
<dbReference type="CDD" id="cd20814">
    <property type="entry name" value="CRIK"/>
    <property type="match status" value="1"/>
</dbReference>
<feature type="domain" description="PH" evidence="8">
    <location>
        <begin position="801"/>
        <end position="910"/>
    </location>
</feature>
<dbReference type="GO" id="GO:0005856">
    <property type="term" value="C:cytoskeleton"/>
    <property type="evidence" value="ECO:0007669"/>
    <property type="project" value="TreeGrafter"/>
</dbReference>
<evidence type="ECO:0000259" key="10">
    <source>
        <dbReference type="PROSITE" id="PS50219"/>
    </source>
</evidence>
<dbReference type="AlphaFoldDB" id="A0A914E8U4"/>
<dbReference type="PROSITE" id="PS50003">
    <property type="entry name" value="PH_DOMAIN"/>
    <property type="match status" value="1"/>
</dbReference>
<dbReference type="GO" id="GO:0005737">
    <property type="term" value="C:cytoplasm"/>
    <property type="evidence" value="ECO:0007669"/>
    <property type="project" value="TreeGrafter"/>
</dbReference>
<feature type="domain" description="CNH" evidence="10">
    <location>
        <begin position="935"/>
        <end position="1170"/>
    </location>
</feature>
<proteinExistence type="predicted"/>
<dbReference type="Gene3D" id="2.30.29.30">
    <property type="entry name" value="Pleckstrin-homology domain (PH domain)/Phosphotyrosine-binding domain (PTB)"/>
    <property type="match status" value="1"/>
</dbReference>
<protein>
    <submittedName>
        <fullName evidence="12">Uncharacterized protein</fullName>
    </submittedName>
</protein>